<proteinExistence type="predicted"/>
<evidence type="ECO:0000259" key="6">
    <source>
        <dbReference type="PROSITE" id="PS51186"/>
    </source>
</evidence>
<keyword evidence="8" id="KW-1185">Reference proteome</keyword>
<evidence type="ECO:0000313" key="8">
    <source>
        <dbReference type="Proteomes" id="UP000544222"/>
    </source>
</evidence>
<feature type="domain" description="N-acetyltransferase" evidence="6">
    <location>
        <begin position="15"/>
        <end position="176"/>
    </location>
</feature>
<dbReference type="Gene3D" id="3.40.630.30">
    <property type="match status" value="1"/>
</dbReference>
<keyword evidence="3 7" id="KW-0808">Transferase</keyword>
<evidence type="ECO:0000256" key="2">
    <source>
        <dbReference type="ARBA" id="ARBA00022649"/>
    </source>
</evidence>
<dbReference type="InterPro" id="IPR000182">
    <property type="entry name" value="GNAT_dom"/>
</dbReference>
<dbReference type="CDD" id="cd04301">
    <property type="entry name" value="NAT_SF"/>
    <property type="match status" value="1"/>
</dbReference>
<evidence type="ECO:0000256" key="5">
    <source>
        <dbReference type="ARBA" id="ARBA00049880"/>
    </source>
</evidence>
<gene>
    <name evidence="7" type="ORF">FHX64_000830</name>
</gene>
<evidence type="ECO:0000256" key="1">
    <source>
        <dbReference type="ARBA" id="ARBA00022491"/>
    </source>
</evidence>
<dbReference type="Pfam" id="PF13508">
    <property type="entry name" value="Acetyltransf_7"/>
    <property type="match status" value="1"/>
</dbReference>
<dbReference type="SUPFAM" id="SSF55729">
    <property type="entry name" value="Acyl-CoA N-acyltransferases (Nat)"/>
    <property type="match status" value="1"/>
</dbReference>
<dbReference type="PANTHER" id="PTHR36449:SF1">
    <property type="entry name" value="ACETYLTRANSFERASE"/>
    <property type="match status" value="1"/>
</dbReference>
<keyword evidence="4" id="KW-0012">Acyltransferase</keyword>
<dbReference type="PROSITE" id="PS51186">
    <property type="entry name" value="GNAT"/>
    <property type="match status" value="1"/>
</dbReference>
<dbReference type="AlphaFoldDB" id="A0A7W5DPN0"/>
<evidence type="ECO:0000256" key="3">
    <source>
        <dbReference type="ARBA" id="ARBA00022679"/>
    </source>
</evidence>
<accession>A0A7W5DPN0</accession>
<dbReference type="RefSeq" id="WP_183412524.1">
    <property type="nucleotide sequence ID" value="NZ_JACHYB010000001.1"/>
</dbReference>
<protein>
    <submittedName>
        <fullName evidence="7">GNAT superfamily N-acetyltransferase</fullName>
    </submittedName>
</protein>
<dbReference type="PANTHER" id="PTHR36449">
    <property type="entry name" value="ACETYLTRANSFERASE-RELATED"/>
    <property type="match status" value="1"/>
</dbReference>
<dbReference type="EMBL" id="JACHYB010000001">
    <property type="protein sequence ID" value="MBB3186667.1"/>
    <property type="molecule type" value="Genomic_DNA"/>
</dbReference>
<keyword evidence="2" id="KW-1277">Toxin-antitoxin system</keyword>
<sequence length="177" mass="20805">MDFSSYKLNRLSDDLLIKPFDCGRTDVNVYLLDSAKSYDKQFLSVTYTLESTTHTIAFIALTNDRITIESTPITGRWKKYFYEYLPIGKKYISYPAVKIVQLGVDKSFQRQNVGTALIDFVKKWLINNRYTGCRFLTVEGIKESLPFYEKNGFYYMTNDDVDSTTRIMYYDLRRLED</sequence>
<organism evidence="7 8">
    <name type="scientific">Microbacter margulisiae</name>
    <dbReference type="NCBI Taxonomy" id="1350067"/>
    <lineage>
        <taxon>Bacteria</taxon>
        <taxon>Pseudomonadati</taxon>
        <taxon>Bacteroidota</taxon>
        <taxon>Bacteroidia</taxon>
        <taxon>Bacteroidales</taxon>
        <taxon>Porphyromonadaceae</taxon>
        <taxon>Microbacter</taxon>
    </lineage>
</organism>
<dbReference type="Proteomes" id="UP000544222">
    <property type="component" value="Unassembled WGS sequence"/>
</dbReference>
<comment type="caution">
    <text evidence="7">The sequence shown here is derived from an EMBL/GenBank/DDBJ whole genome shotgun (WGS) entry which is preliminary data.</text>
</comment>
<dbReference type="InterPro" id="IPR016181">
    <property type="entry name" value="Acyl_CoA_acyltransferase"/>
</dbReference>
<comment type="catalytic activity">
    <reaction evidence="5">
        <text>glycyl-tRNA(Gly) + acetyl-CoA = N-acetylglycyl-tRNA(Gly) + CoA + H(+)</text>
        <dbReference type="Rhea" id="RHEA:81867"/>
        <dbReference type="Rhea" id="RHEA-COMP:9683"/>
        <dbReference type="Rhea" id="RHEA-COMP:19766"/>
        <dbReference type="ChEBI" id="CHEBI:15378"/>
        <dbReference type="ChEBI" id="CHEBI:57287"/>
        <dbReference type="ChEBI" id="CHEBI:57288"/>
        <dbReference type="ChEBI" id="CHEBI:78522"/>
        <dbReference type="ChEBI" id="CHEBI:232036"/>
    </reaction>
</comment>
<reference evidence="7 8" key="1">
    <citation type="submission" date="2020-08" db="EMBL/GenBank/DDBJ databases">
        <title>Genomic Encyclopedia of Type Strains, Phase IV (KMG-IV): sequencing the most valuable type-strain genomes for metagenomic binning, comparative biology and taxonomic classification.</title>
        <authorList>
            <person name="Goeker M."/>
        </authorList>
    </citation>
    <scope>NUCLEOTIDE SEQUENCE [LARGE SCALE GENOMIC DNA]</scope>
    <source>
        <strain evidence="7 8">DSM 27471</strain>
    </source>
</reference>
<name>A0A7W5DPN0_9PORP</name>
<keyword evidence="1" id="KW-0678">Repressor</keyword>
<evidence type="ECO:0000256" key="4">
    <source>
        <dbReference type="ARBA" id="ARBA00023315"/>
    </source>
</evidence>
<evidence type="ECO:0000313" key="7">
    <source>
        <dbReference type="EMBL" id="MBB3186667.1"/>
    </source>
</evidence>
<dbReference type="GO" id="GO:0016747">
    <property type="term" value="F:acyltransferase activity, transferring groups other than amino-acyl groups"/>
    <property type="evidence" value="ECO:0007669"/>
    <property type="project" value="InterPro"/>
</dbReference>